<feature type="region of interest" description="Disordered" evidence="1">
    <location>
        <begin position="1"/>
        <end position="44"/>
    </location>
</feature>
<protein>
    <submittedName>
        <fullName evidence="2">Uncharacterized protein</fullName>
    </submittedName>
</protein>
<reference evidence="3" key="1">
    <citation type="journal article" date="2019" name="Int. J. Syst. Evol. Microbiol.">
        <title>The Global Catalogue of Microorganisms (GCM) 10K type strain sequencing project: providing services to taxonomists for standard genome sequencing and annotation.</title>
        <authorList>
            <consortium name="The Broad Institute Genomics Platform"/>
            <consortium name="The Broad Institute Genome Sequencing Center for Infectious Disease"/>
            <person name="Wu L."/>
            <person name="Ma J."/>
        </authorList>
    </citation>
    <scope>NUCLEOTIDE SEQUENCE [LARGE SCALE GENOMIC DNA]</scope>
    <source>
        <strain evidence="3">JCM 14718</strain>
    </source>
</reference>
<accession>A0ABP4RPJ2</accession>
<feature type="region of interest" description="Disordered" evidence="1">
    <location>
        <begin position="63"/>
        <end position="87"/>
    </location>
</feature>
<organism evidence="2 3">
    <name type="scientific">Fodinicola feengrottensis</name>
    <dbReference type="NCBI Taxonomy" id="435914"/>
    <lineage>
        <taxon>Bacteria</taxon>
        <taxon>Bacillati</taxon>
        <taxon>Actinomycetota</taxon>
        <taxon>Actinomycetes</taxon>
        <taxon>Mycobacteriales</taxon>
        <taxon>Fodinicola</taxon>
    </lineage>
</organism>
<evidence type="ECO:0000313" key="2">
    <source>
        <dbReference type="EMBL" id="GAA1656928.1"/>
    </source>
</evidence>
<dbReference type="Proteomes" id="UP001500618">
    <property type="component" value="Unassembled WGS sequence"/>
</dbReference>
<dbReference type="EMBL" id="BAAANY010000001">
    <property type="protein sequence ID" value="GAA1656928.1"/>
    <property type="molecule type" value="Genomic_DNA"/>
</dbReference>
<comment type="caution">
    <text evidence="2">The sequence shown here is derived from an EMBL/GenBank/DDBJ whole genome shotgun (WGS) entry which is preliminary data.</text>
</comment>
<sequence>MIAETIANAEPVNEIDVPTRLQRCVSPPSRAQNPSETTAENASEGVIQDVYRVAFVLHGWVQQSPARRGRPVDDRPKPRPRTRKVSG</sequence>
<feature type="compositionally biased region" description="Basic residues" evidence="1">
    <location>
        <begin position="78"/>
        <end position="87"/>
    </location>
</feature>
<evidence type="ECO:0000256" key="1">
    <source>
        <dbReference type="SAM" id="MobiDB-lite"/>
    </source>
</evidence>
<proteinExistence type="predicted"/>
<feature type="compositionally biased region" description="Polar residues" evidence="1">
    <location>
        <begin position="29"/>
        <end position="41"/>
    </location>
</feature>
<keyword evidence="3" id="KW-1185">Reference proteome</keyword>
<name>A0ABP4RPJ2_9ACTN</name>
<gene>
    <name evidence="2" type="ORF">GCM10009765_03050</name>
</gene>
<evidence type="ECO:0000313" key="3">
    <source>
        <dbReference type="Proteomes" id="UP001500618"/>
    </source>
</evidence>